<dbReference type="GO" id="GO:0022857">
    <property type="term" value="F:transmembrane transporter activity"/>
    <property type="evidence" value="ECO:0007669"/>
    <property type="project" value="TreeGrafter"/>
</dbReference>
<sequence length="100" mass="11448">MESSTITSTAIPKITDHFRALDDIGCYASAYLLTNCTLQLPLGKLYTFHPIKWTYITAVFLFEKGTLISHSHRRSCYRRCPGWRRRYQLIPTDSSLCASA</sequence>
<proteinExistence type="predicted"/>
<dbReference type="GO" id="GO:0005886">
    <property type="term" value="C:plasma membrane"/>
    <property type="evidence" value="ECO:0007669"/>
    <property type="project" value="TreeGrafter"/>
</dbReference>
<evidence type="ECO:0000313" key="6">
    <source>
        <dbReference type="Proteomes" id="UP000053095"/>
    </source>
</evidence>
<evidence type="ECO:0000256" key="2">
    <source>
        <dbReference type="ARBA" id="ARBA00022692"/>
    </source>
</evidence>
<name>A0A510NWK5_TALPI</name>
<dbReference type="PANTHER" id="PTHR23501:SF199">
    <property type="entry name" value="MFS EFFLUX TRANSPORTER INPD-RELATED"/>
    <property type="match status" value="1"/>
</dbReference>
<evidence type="ECO:0000313" key="5">
    <source>
        <dbReference type="EMBL" id="GAM36650.1"/>
    </source>
</evidence>
<keyword evidence="4" id="KW-0472">Membrane</keyword>
<accession>A0A510NWK5</accession>
<evidence type="ECO:0000256" key="1">
    <source>
        <dbReference type="ARBA" id="ARBA00004141"/>
    </source>
</evidence>
<comment type="subcellular location">
    <subcellularLocation>
        <location evidence="1">Membrane</location>
        <topology evidence="1">Multi-pass membrane protein</topology>
    </subcellularLocation>
</comment>
<keyword evidence="6" id="KW-1185">Reference proteome</keyword>
<dbReference type="EMBL" id="DF933814">
    <property type="protein sequence ID" value="GAM36650.1"/>
    <property type="molecule type" value="Genomic_DNA"/>
</dbReference>
<reference evidence="6" key="1">
    <citation type="journal article" date="2015" name="Genome Announc.">
        <title>Draft genome sequence of Talaromyces cellulolyticus strain Y-94, a source of lignocellulosic biomass-degrading enzymes.</title>
        <authorList>
            <person name="Fujii T."/>
            <person name="Koike H."/>
            <person name="Sawayama S."/>
            <person name="Yano S."/>
            <person name="Inoue H."/>
        </authorList>
    </citation>
    <scope>NUCLEOTIDE SEQUENCE [LARGE SCALE GENOMIC DNA]</scope>
    <source>
        <strain evidence="6">Y-94</strain>
    </source>
</reference>
<keyword evidence="3" id="KW-1133">Transmembrane helix</keyword>
<gene>
    <name evidence="5" type="ORF">TCE0_018r05900</name>
</gene>
<dbReference type="AlphaFoldDB" id="A0A510NWK5"/>
<dbReference type="PANTHER" id="PTHR23501">
    <property type="entry name" value="MAJOR FACILITATOR SUPERFAMILY"/>
    <property type="match status" value="1"/>
</dbReference>
<keyword evidence="2" id="KW-0812">Transmembrane</keyword>
<evidence type="ECO:0000256" key="3">
    <source>
        <dbReference type="ARBA" id="ARBA00022989"/>
    </source>
</evidence>
<evidence type="ECO:0000256" key="4">
    <source>
        <dbReference type="ARBA" id="ARBA00023136"/>
    </source>
</evidence>
<dbReference type="Proteomes" id="UP000053095">
    <property type="component" value="Unassembled WGS sequence"/>
</dbReference>
<protein>
    <submittedName>
        <fullName evidence="5">Efflux pump antibiotic resistance protein</fullName>
    </submittedName>
</protein>
<organism evidence="5 6">
    <name type="scientific">Talaromyces pinophilus</name>
    <name type="common">Penicillium pinophilum</name>
    <dbReference type="NCBI Taxonomy" id="128442"/>
    <lineage>
        <taxon>Eukaryota</taxon>
        <taxon>Fungi</taxon>
        <taxon>Dikarya</taxon>
        <taxon>Ascomycota</taxon>
        <taxon>Pezizomycotina</taxon>
        <taxon>Eurotiomycetes</taxon>
        <taxon>Eurotiomycetidae</taxon>
        <taxon>Eurotiales</taxon>
        <taxon>Trichocomaceae</taxon>
        <taxon>Talaromyces</taxon>
        <taxon>Talaromyces sect. Talaromyces</taxon>
    </lineage>
</organism>